<evidence type="ECO:0000313" key="2">
    <source>
        <dbReference type="EMBL" id="OJF15973.1"/>
    </source>
</evidence>
<name>A0A1K0FEF7_9ACTN</name>
<dbReference type="InterPro" id="IPR046179">
    <property type="entry name" value="DUF6188"/>
</dbReference>
<gene>
    <name evidence="2" type="ORF">BG844_01710</name>
    <name evidence="1" type="ORF">BG844_27870</name>
</gene>
<dbReference type="AlphaFoldDB" id="A0A1K0FEF7"/>
<keyword evidence="3" id="KW-1185">Reference proteome</keyword>
<accession>A0A1K0FEF7</accession>
<protein>
    <submittedName>
        <fullName evidence="1">Uncharacterized protein</fullName>
    </submittedName>
</protein>
<organism evidence="1 3">
    <name type="scientific">Couchioplanes caeruleus subsp. caeruleus</name>
    <dbReference type="NCBI Taxonomy" id="56427"/>
    <lineage>
        <taxon>Bacteria</taxon>
        <taxon>Bacillati</taxon>
        <taxon>Actinomycetota</taxon>
        <taxon>Actinomycetes</taxon>
        <taxon>Micromonosporales</taxon>
        <taxon>Micromonosporaceae</taxon>
        <taxon>Couchioplanes</taxon>
    </lineage>
</organism>
<sequence length="165" mass="17435">MKGEATVLPVTAPDEPIEVLMLTVMVADRDAERRPRQARSINPLVGRKLEYVRLGHAIVLSFTGGAQVWIETVAHLHGPDGGVEVDPGESSSDVVATLLGHVVRAARTHDDGGLLLTFAGGSQLSVGADPDVESWAITGPDGVLMVCLARGELAVWGDVTPSRRQ</sequence>
<proteinExistence type="predicted"/>
<dbReference type="Proteomes" id="UP000182486">
    <property type="component" value="Unassembled WGS sequence"/>
</dbReference>
<dbReference type="EMBL" id="MEIA01000437">
    <property type="protein sequence ID" value="OJF11223.1"/>
    <property type="molecule type" value="Genomic_DNA"/>
</dbReference>
<evidence type="ECO:0000313" key="1">
    <source>
        <dbReference type="EMBL" id="OJF11223.1"/>
    </source>
</evidence>
<reference evidence="1 3" key="1">
    <citation type="submission" date="2016-09" db="EMBL/GenBank/DDBJ databases">
        <title>Couchioplanes caeruleus draft genome sequence.</title>
        <authorList>
            <person name="Sheehan J."/>
            <person name="Caffrey P."/>
        </authorList>
    </citation>
    <scope>NUCLEOTIDE SEQUENCE [LARGE SCALE GENOMIC DNA]</scope>
    <source>
        <strain evidence="1 3">DSM 43634</strain>
    </source>
</reference>
<dbReference type="EMBL" id="MEIA01000007">
    <property type="protein sequence ID" value="OJF15973.1"/>
    <property type="molecule type" value="Genomic_DNA"/>
</dbReference>
<dbReference type="Pfam" id="PF19686">
    <property type="entry name" value="DUF6188"/>
    <property type="match status" value="1"/>
</dbReference>
<evidence type="ECO:0000313" key="3">
    <source>
        <dbReference type="Proteomes" id="UP000182486"/>
    </source>
</evidence>
<comment type="caution">
    <text evidence="1">The sequence shown here is derived from an EMBL/GenBank/DDBJ whole genome shotgun (WGS) entry which is preliminary data.</text>
</comment>